<keyword evidence="4 7" id="KW-0369">Histidine metabolism</keyword>
<evidence type="ECO:0000259" key="8">
    <source>
        <dbReference type="Pfam" id="PF01979"/>
    </source>
</evidence>
<dbReference type="PANTHER" id="PTHR42752:SF1">
    <property type="entry name" value="IMIDAZOLONEPROPIONASE-RELATED"/>
    <property type="match status" value="1"/>
</dbReference>
<gene>
    <name evidence="7 10" type="primary">hutI</name>
    <name evidence="10" type="ORF">AAC691_13235</name>
</gene>
<feature type="domain" description="Aminodeoxyfutalosine deaminase/Imidazolonepropionase-like composite" evidence="9">
    <location>
        <begin position="32"/>
        <end position="50"/>
    </location>
</feature>
<evidence type="ECO:0000256" key="3">
    <source>
        <dbReference type="ARBA" id="ARBA00022801"/>
    </source>
</evidence>
<dbReference type="HAMAP" id="MF_00372">
    <property type="entry name" value="HutI"/>
    <property type="match status" value="1"/>
</dbReference>
<feature type="binding site" evidence="7">
    <location>
        <position position="324"/>
    </location>
    <ligand>
        <name>N-formimidoyl-L-glutamate</name>
        <dbReference type="ChEBI" id="CHEBI:58928"/>
    </ligand>
</feature>
<keyword evidence="5 7" id="KW-0862">Zinc</keyword>
<evidence type="ECO:0000259" key="9">
    <source>
        <dbReference type="Pfam" id="PF22039"/>
    </source>
</evidence>
<feature type="binding site" evidence="7">
    <location>
        <position position="86"/>
    </location>
    <ligand>
        <name>4-imidazolone-5-propanoate</name>
        <dbReference type="ChEBI" id="CHEBI:77893"/>
    </ligand>
</feature>
<comment type="catalytic activity">
    <reaction evidence="7">
        <text>4-imidazolone-5-propanoate + H2O = N-formimidoyl-L-glutamate</text>
        <dbReference type="Rhea" id="RHEA:23660"/>
        <dbReference type="ChEBI" id="CHEBI:15377"/>
        <dbReference type="ChEBI" id="CHEBI:58928"/>
        <dbReference type="ChEBI" id="CHEBI:77893"/>
        <dbReference type="EC" id="3.5.2.7"/>
    </reaction>
</comment>
<feature type="binding site" evidence="7">
    <location>
        <position position="322"/>
    </location>
    <ligand>
        <name>Fe(3+)</name>
        <dbReference type="ChEBI" id="CHEBI:29034"/>
    </ligand>
</feature>
<feature type="binding site" evidence="7">
    <location>
        <position position="322"/>
    </location>
    <ligand>
        <name>Zn(2+)</name>
        <dbReference type="ChEBI" id="CHEBI:29105"/>
    </ligand>
</feature>
<accession>A0ABZ3D0J4</accession>
<comment type="subcellular location">
    <subcellularLocation>
        <location evidence="7">Cytoplasm</location>
    </subcellularLocation>
</comment>
<evidence type="ECO:0000313" key="11">
    <source>
        <dbReference type="Proteomes" id="UP001449795"/>
    </source>
</evidence>
<dbReference type="NCBIfam" id="TIGR01224">
    <property type="entry name" value="hutI"/>
    <property type="match status" value="1"/>
</dbReference>
<dbReference type="Gene3D" id="2.30.40.10">
    <property type="entry name" value="Urease, subunit C, domain 1"/>
    <property type="match status" value="1"/>
</dbReference>
<feature type="binding site" evidence="7">
    <location>
        <position position="247"/>
    </location>
    <ligand>
        <name>Zn(2+)</name>
        <dbReference type="ChEBI" id="CHEBI:29105"/>
    </ligand>
</feature>
<dbReference type="Proteomes" id="UP001449795">
    <property type="component" value="Chromosome"/>
</dbReference>
<dbReference type="InterPro" id="IPR032466">
    <property type="entry name" value="Metal_Hydrolase"/>
</dbReference>
<dbReference type="PANTHER" id="PTHR42752">
    <property type="entry name" value="IMIDAZOLONEPROPIONASE"/>
    <property type="match status" value="1"/>
</dbReference>
<dbReference type="EC" id="3.5.2.7" evidence="1 7"/>
<organism evidence="10 11">
    <name type="scientific">Nguyenibacter vanlangensis</name>
    <dbReference type="NCBI Taxonomy" id="1216886"/>
    <lineage>
        <taxon>Bacteria</taxon>
        <taxon>Pseudomonadati</taxon>
        <taxon>Pseudomonadota</taxon>
        <taxon>Alphaproteobacteria</taxon>
        <taxon>Acetobacterales</taxon>
        <taxon>Acetobacteraceae</taxon>
        <taxon>Nguyenibacter</taxon>
    </lineage>
</organism>
<evidence type="ECO:0000256" key="1">
    <source>
        <dbReference type="ARBA" id="ARBA00012864"/>
    </source>
</evidence>
<evidence type="ECO:0000256" key="5">
    <source>
        <dbReference type="ARBA" id="ARBA00022833"/>
    </source>
</evidence>
<feature type="domain" description="Amidohydrolase-related" evidence="8">
    <location>
        <begin position="69"/>
        <end position="389"/>
    </location>
</feature>
<feature type="binding site" evidence="7">
    <location>
        <position position="77"/>
    </location>
    <ligand>
        <name>Zn(2+)</name>
        <dbReference type="ChEBI" id="CHEBI:29105"/>
    </ligand>
</feature>
<feature type="binding site" evidence="7">
    <location>
        <position position="250"/>
    </location>
    <ligand>
        <name>4-imidazolone-5-propanoate</name>
        <dbReference type="ChEBI" id="CHEBI:77893"/>
    </ligand>
</feature>
<dbReference type="RefSeq" id="WP_342627235.1">
    <property type="nucleotide sequence ID" value="NZ_CP152276.1"/>
</dbReference>
<evidence type="ECO:0000313" key="10">
    <source>
        <dbReference type="EMBL" id="XAE41269.1"/>
    </source>
</evidence>
<keyword evidence="3 7" id="KW-0378">Hydrolase</keyword>
<keyword evidence="6 7" id="KW-0408">Iron</keyword>
<feature type="binding site" evidence="7">
    <location>
        <position position="79"/>
    </location>
    <ligand>
        <name>Zn(2+)</name>
        <dbReference type="ChEBI" id="CHEBI:29105"/>
    </ligand>
</feature>
<dbReference type="Pfam" id="PF01979">
    <property type="entry name" value="Amidohydro_1"/>
    <property type="match status" value="1"/>
</dbReference>
<dbReference type="SUPFAM" id="SSF51556">
    <property type="entry name" value="Metallo-dependent hydrolases"/>
    <property type="match status" value="1"/>
</dbReference>
<feature type="binding site" evidence="7">
    <location>
        <position position="149"/>
    </location>
    <ligand>
        <name>N-formimidoyl-L-glutamate</name>
        <dbReference type="ChEBI" id="CHEBI:58928"/>
    </ligand>
</feature>
<name>A0ABZ3D0J4_9PROT</name>
<keyword evidence="11" id="KW-1185">Reference proteome</keyword>
<dbReference type="InterPro" id="IPR006680">
    <property type="entry name" value="Amidohydro-rel"/>
</dbReference>
<comment type="function">
    <text evidence="7">Catalyzes the hydrolytic cleavage of the carbon-nitrogen bond in imidazolone-5-propanoate to yield N-formimidoyl-L-glutamate. It is the third step in the universal histidine degradation pathway.</text>
</comment>
<dbReference type="InterPro" id="IPR005920">
    <property type="entry name" value="HutI"/>
</dbReference>
<feature type="binding site" evidence="7">
    <location>
        <position position="182"/>
    </location>
    <ligand>
        <name>4-imidazolone-5-propanoate</name>
        <dbReference type="ChEBI" id="CHEBI:77893"/>
    </ligand>
</feature>
<dbReference type="InterPro" id="IPR054418">
    <property type="entry name" value="MQNX/HUTI_composite_N"/>
</dbReference>
<feature type="binding site" evidence="7">
    <location>
        <position position="326"/>
    </location>
    <ligand>
        <name>N-formimidoyl-L-glutamate</name>
        <dbReference type="ChEBI" id="CHEBI:58928"/>
    </ligand>
</feature>
<comment type="cofactor">
    <cofactor evidence="7">
        <name>Zn(2+)</name>
        <dbReference type="ChEBI" id="CHEBI:29105"/>
    </cofactor>
    <cofactor evidence="7">
        <name>Fe(3+)</name>
        <dbReference type="ChEBI" id="CHEBI:29034"/>
    </cofactor>
    <text evidence="7">Binds 1 zinc or iron ion per subunit.</text>
</comment>
<protein>
    <recommendedName>
        <fullName evidence="1 7">Imidazolonepropionase</fullName>
        <ecNumber evidence="1 7">3.5.2.7</ecNumber>
    </recommendedName>
    <alternativeName>
        <fullName evidence="7">Imidazolone-5-propionate hydrolase</fullName>
    </alternativeName>
</protein>
<dbReference type="EMBL" id="CP152276">
    <property type="protein sequence ID" value="XAE41269.1"/>
    <property type="molecule type" value="Genomic_DNA"/>
</dbReference>
<feature type="binding site" evidence="7">
    <location>
        <position position="77"/>
    </location>
    <ligand>
        <name>Fe(3+)</name>
        <dbReference type="ChEBI" id="CHEBI:29034"/>
    </ligand>
</feature>
<evidence type="ECO:0000256" key="2">
    <source>
        <dbReference type="ARBA" id="ARBA00022723"/>
    </source>
</evidence>
<feature type="binding site" evidence="7">
    <location>
        <position position="247"/>
    </location>
    <ligand>
        <name>Fe(3+)</name>
        <dbReference type="ChEBI" id="CHEBI:29034"/>
    </ligand>
</feature>
<sequence length="421" mass="44628">MWDRLWIDVHLSVAARGDGRPGGDDFGIIRDGALAVQDGRIAWVGAAADLPGPARDLAASVIRCGGRWMTPGLVDPHTHLVYAGDRSAEFAERLQGVSYQDIARRGGGIAATMRATRAASDDELLQATLRRARRLVANGVTTLEIKSGYGLTLHDEMRLLRVARRVGDALPLRIHATFLGAHALPPEHAGRRDDYVRLLCADMIPAVAEAGLADSVDAFCEGIAFTPGEVERVFAAASRHGLPVRLHADQLSDLSGSALAARWGALSADHLEYADEAGIAAMARAGTVAILLPGAFYFTRETRPPPVELLRRHGVRIGLATDCNPGTSPVLTPTGIMNMACTLFRLTPGEALAGHTHVAAAALGLGDRVGRLAVGFAADMALWDIDGPHELSYWIGGQRPAARIFAGVPDAPPTRSQADSV</sequence>
<feature type="binding site" evidence="7">
    <location>
        <position position="149"/>
    </location>
    <ligand>
        <name>4-imidazolone-5-propanoate</name>
        <dbReference type="ChEBI" id="CHEBI:77893"/>
    </ligand>
</feature>
<evidence type="ECO:0000256" key="4">
    <source>
        <dbReference type="ARBA" id="ARBA00022808"/>
    </source>
</evidence>
<keyword evidence="7" id="KW-0963">Cytoplasm</keyword>
<dbReference type="Gene3D" id="3.20.20.140">
    <property type="entry name" value="Metal-dependent hydrolases"/>
    <property type="match status" value="1"/>
</dbReference>
<feature type="binding site" evidence="7">
    <location>
        <position position="79"/>
    </location>
    <ligand>
        <name>Fe(3+)</name>
        <dbReference type="ChEBI" id="CHEBI:29034"/>
    </ligand>
</feature>
<dbReference type="Pfam" id="PF22039">
    <property type="entry name" value="HUTI_composite_bact"/>
    <property type="match status" value="1"/>
</dbReference>
<comment type="pathway">
    <text evidence="7">Amino-acid degradation; L-histidine degradation into L-glutamate; N-formimidoyl-L-glutamate from L-histidine: step 3/3.</text>
</comment>
<feature type="binding site" evidence="7">
    <location>
        <position position="327"/>
    </location>
    <ligand>
        <name>4-imidazolone-5-propanoate</name>
        <dbReference type="ChEBI" id="CHEBI:77893"/>
    </ligand>
</feature>
<comment type="similarity">
    <text evidence="7">Belongs to the metallo-dependent hydrolases superfamily. HutI family.</text>
</comment>
<evidence type="ECO:0000256" key="7">
    <source>
        <dbReference type="HAMAP-Rule" id="MF_00372"/>
    </source>
</evidence>
<proteinExistence type="inferred from homology"/>
<dbReference type="GO" id="GO:0050480">
    <property type="term" value="F:imidazolonepropionase activity"/>
    <property type="evidence" value="ECO:0007669"/>
    <property type="project" value="UniProtKB-EC"/>
</dbReference>
<keyword evidence="2 7" id="KW-0479">Metal-binding</keyword>
<evidence type="ECO:0000256" key="6">
    <source>
        <dbReference type="ARBA" id="ARBA00023004"/>
    </source>
</evidence>
<reference evidence="10 11" key="1">
    <citation type="submission" date="2024-04" db="EMBL/GenBank/DDBJ databases">
        <title>Complete genome sequence of Nguyenibacter vanlangesis HBCM-1154, a strain capable of nitrogen fixation, IAA production, and phosphorus solubilization isolated from sugarcane soil.</title>
        <authorList>
            <person name="MY HANH P."/>
        </authorList>
    </citation>
    <scope>NUCLEOTIDE SEQUENCE [LARGE SCALE GENOMIC DNA]</scope>
    <source>
        <strain evidence="10 11">HBCM 1154</strain>
    </source>
</reference>
<dbReference type="InterPro" id="IPR011059">
    <property type="entry name" value="Metal-dep_hydrolase_composite"/>
</dbReference>
<dbReference type="SUPFAM" id="SSF51338">
    <property type="entry name" value="Composite domain of metallo-dependent hydrolases"/>
    <property type="match status" value="1"/>
</dbReference>